<feature type="transmembrane region" description="Helical" evidence="1">
    <location>
        <begin position="181"/>
        <end position="201"/>
    </location>
</feature>
<evidence type="ECO:0000313" key="3">
    <source>
        <dbReference type="Proteomes" id="UP000078520"/>
    </source>
</evidence>
<proteinExistence type="predicted"/>
<feature type="transmembrane region" description="Helical" evidence="1">
    <location>
        <begin position="61"/>
        <end position="78"/>
    </location>
</feature>
<accession>A0A179C1B1</accession>
<feature type="transmembrane region" description="Helical" evidence="1">
    <location>
        <begin position="221"/>
        <end position="250"/>
    </location>
</feature>
<reference evidence="3" key="1">
    <citation type="submission" date="2016-03" db="EMBL/GenBank/DDBJ databases">
        <authorList>
            <person name="Johnson T.J."/>
            <person name="Youmans B."/>
            <person name="Case K."/>
            <person name="Noll S."/>
        </authorList>
    </citation>
    <scope>NUCLEOTIDE SEQUENCE [LARGE SCALE GENOMIC DNA]</scope>
    <source>
        <strain evidence="3">UMNLAv8</strain>
    </source>
</reference>
<dbReference type="AlphaFoldDB" id="A0A179C1B1"/>
<name>A0A179C1B1_9LACO</name>
<feature type="transmembrane region" description="Helical" evidence="1">
    <location>
        <begin position="489"/>
        <end position="508"/>
    </location>
</feature>
<keyword evidence="1" id="KW-1133">Transmembrane helix</keyword>
<dbReference type="Proteomes" id="UP000078520">
    <property type="component" value="Unassembled WGS sequence"/>
</dbReference>
<keyword evidence="1" id="KW-0472">Membrane</keyword>
<sequence>MENKLQSKVEKRSKADRLYLILKGAIVTLGFAVLMLLVLTTLLRREFIAAYSEWPYVHKNGFRFILCALVTIVIIVMGRKVLKKVDPRRAFLIFAGAFLIAGLFLVINMPTKLNEADQLFTLKAANQMNHGNFISLQLDKFHPSVLPFEKNLGGYLAIYPFQLGYVTYLRLLECFTTNIRFFYLLNVLIFLLINYLLYQIVKLVTQNNGLVMNWTLLLSFAFLPELFFVLFIYGNIPGLCACLAAVYFGLKLIMDDSHGRFTWLWCVLLFVLAYQLKSNYQIAVLALGIVFVLHAIKHRRYKLIAMPLITFALMLGSNKLVTAAYEAESGLHLSKGLPMITYVAMGLEPQNDRGRGAGWYDGYTLNVYLANHFDSKKTTQAAKAKIKDELKYYSNNPHEAGQFFKDKFVSTWSDPTFESVWIAPYFARPRTAILNNIYYGNRYSIKHPKIVKWYQKSMKPISAWCNIVVVTILVLAAGFVLYKKTKLNPYATFAILYLMGGMAFHLMWETKSQYVFQYIVCLIPVAAMLLGEFDDLDSEGPSKKEK</sequence>
<evidence type="ECO:0000256" key="1">
    <source>
        <dbReference type="SAM" id="Phobius"/>
    </source>
</evidence>
<feature type="transmembrane region" description="Helical" evidence="1">
    <location>
        <begin position="280"/>
        <end position="296"/>
    </location>
</feature>
<keyword evidence="1" id="KW-0812">Transmembrane</keyword>
<feature type="transmembrane region" description="Helical" evidence="1">
    <location>
        <begin position="20"/>
        <end position="41"/>
    </location>
</feature>
<feature type="transmembrane region" description="Helical" evidence="1">
    <location>
        <begin position="514"/>
        <end position="533"/>
    </location>
</feature>
<dbReference type="OrthoDB" id="1998185at2"/>
<protein>
    <recommendedName>
        <fullName evidence="4">Glycosyltransferase RgtA/B/C/D-like domain-containing protein</fullName>
    </recommendedName>
</protein>
<evidence type="ECO:0000313" key="2">
    <source>
        <dbReference type="EMBL" id="OAQ08065.1"/>
    </source>
</evidence>
<dbReference type="RefSeq" id="WP_064208391.1">
    <property type="nucleotide sequence ID" value="NZ_LVKC01000030.1"/>
</dbReference>
<organism evidence="2 3">
    <name type="scientific">Ligilactobacillus aviarius</name>
    <dbReference type="NCBI Taxonomy" id="1606"/>
    <lineage>
        <taxon>Bacteria</taxon>
        <taxon>Bacillati</taxon>
        <taxon>Bacillota</taxon>
        <taxon>Bacilli</taxon>
        <taxon>Lactobacillales</taxon>
        <taxon>Lactobacillaceae</taxon>
        <taxon>Ligilactobacillus</taxon>
    </lineage>
</organism>
<comment type="caution">
    <text evidence="2">The sequence shown here is derived from an EMBL/GenBank/DDBJ whole genome shotgun (WGS) entry which is preliminary data.</text>
</comment>
<evidence type="ECO:0008006" key="4">
    <source>
        <dbReference type="Google" id="ProtNLM"/>
    </source>
</evidence>
<feature type="transmembrane region" description="Helical" evidence="1">
    <location>
        <begin position="257"/>
        <end position="274"/>
    </location>
</feature>
<gene>
    <name evidence="2" type="ORF">A3O14_04780</name>
</gene>
<feature type="transmembrane region" description="Helical" evidence="1">
    <location>
        <begin position="461"/>
        <end position="482"/>
    </location>
</feature>
<feature type="transmembrane region" description="Helical" evidence="1">
    <location>
        <begin position="90"/>
        <end position="109"/>
    </location>
</feature>
<dbReference type="EMBL" id="LVKI01000018">
    <property type="protein sequence ID" value="OAQ08065.1"/>
    <property type="molecule type" value="Genomic_DNA"/>
</dbReference>
<feature type="transmembrane region" description="Helical" evidence="1">
    <location>
        <begin position="152"/>
        <end position="169"/>
    </location>
</feature>